<dbReference type="PANTHER" id="PTHR32097">
    <property type="entry name" value="CAMP-BINDING PROTEIN 1-RELATED"/>
    <property type="match status" value="1"/>
</dbReference>
<proteinExistence type="inferred from homology"/>
<evidence type="ECO:0000256" key="2">
    <source>
        <dbReference type="SAM" id="MobiDB-lite"/>
    </source>
</evidence>
<name>A0A8J4DR24_9ACTN</name>
<dbReference type="InterPro" id="IPR003325">
    <property type="entry name" value="TerD"/>
</dbReference>
<comment type="similarity">
    <text evidence="1">Belongs to the CAPAB/TerDEXZ family.</text>
</comment>
<sequence length="401" mass="41700">MSLRKGANVPVPTGAVRAVMGWRGGAGVPDADFSALLLAGGRVRDDADFVFYNQPVHGSGAVRHEGKASAGGEVTDTVLVDLSTVEPSVERVVLAASADGGTFGRVPGLHVRLLDAGTGAELARYDSHDATTETAYVLGELYRRDGAWKFRAVGQGYDAGLAGLATHFGITVDDAPPAAPAPPPAPARPPAPGPAPLPGLPISFDVGGMTQIDPRAWQDPNGDVAVVVPIDLVPDLPAALSEPAALFRAVAIKDAQSGAGLVEGEVITVDGLPAMRQIIKIKHPHQPTGLVFIGSLLIPRATCSVVLKVQCPEQGTTGMREAMIVARVGIDGAFPPSRYAPDVDLRALGGLPTNVADDPAYDATFPDHPLSRCRRLLARLIPTVRVADAFRAVPPFAGPRR</sequence>
<keyword evidence="5" id="KW-1185">Reference proteome</keyword>
<comment type="caution">
    <text evidence="4">The sequence shown here is derived from an EMBL/GenBank/DDBJ whole genome shotgun (WGS) entry which is preliminary data.</text>
</comment>
<dbReference type="AlphaFoldDB" id="A0A8J4DR24"/>
<dbReference type="RefSeq" id="WP_203899873.1">
    <property type="nucleotide sequence ID" value="NZ_BOPF01000010.1"/>
</dbReference>
<evidence type="ECO:0000313" key="4">
    <source>
        <dbReference type="EMBL" id="GIJ46333.1"/>
    </source>
</evidence>
<dbReference type="CDD" id="cd06974">
    <property type="entry name" value="TerD_like"/>
    <property type="match status" value="1"/>
</dbReference>
<evidence type="ECO:0000313" key="5">
    <source>
        <dbReference type="Proteomes" id="UP000619260"/>
    </source>
</evidence>
<feature type="region of interest" description="Disordered" evidence="2">
    <location>
        <begin position="174"/>
        <end position="198"/>
    </location>
</feature>
<dbReference type="Proteomes" id="UP000619260">
    <property type="component" value="Unassembled WGS sequence"/>
</dbReference>
<dbReference type="EMBL" id="BOPF01000010">
    <property type="protein sequence ID" value="GIJ46333.1"/>
    <property type="molecule type" value="Genomic_DNA"/>
</dbReference>
<gene>
    <name evidence="4" type="ORF">Val02_32190</name>
</gene>
<feature type="domain" description="TerD" evidence="3">
    <location>
        <begin position="1"/>
        <end position="168"/>
    </location>
</feature>
<organism evidence="4 5">
    <name type="scientific">Virgisporangium aliadipatigenens</name>
    <dbReference type="NCBI Taxonomy" id="741659"/>
    <lineage>
        <taxon>Bacteria</taxon>
        <taxon>Bacillati</taxon>
        <taxon>Actinomycetota</taxon>
        <taxon>Actinomycetes</taxon>
        <taxon>Micromonosporales</taxon>
        <taxon>Micromonosporaceae</taxon>
        <taxon>Virgisporangium</taxon>
    </lineage>
</organism>
<accession>A0A8J4DR24</accession>
<reference evidence="4" key="1">
    <citation type="submission" date="2021-01" db="EMBL/GenBank/DDBJ databases">
        <title>Whole genome shotgun sequence of Virgisporangium aliadipatigenens NBRC 105644.</title>
        <authorList>
            <person name="Komaki H."/>
            <person name="Tamura T."/>
        </authorList>
    </citation>
    <scope>NUCLEOTIDE SEQUENCE</scope>
    <source>
        <strain evidence="4">NBRC 105644</strain>
    </source>
</reference>
<protein>
    <recommendedName>
        <fullName evidence="3">TerD domain-containing protein</fullName>
    </recommendedName>
</protein>
<dbReference type="Pfam" id="PF02342">
    <property type="entry name" value="TerD"/>
    <property type="match status" value="1"/>
</dbReference>
<dbReference type="Gene3D" id="2.60.60.30">
    <property type="entry name" value="sav2460 like domains"/>
    <property type="match status" value="1"/>
</dbReference>
<evidence type="ECO:0000259" key="3">
    <source>
        <dbReference type="Pfam" id="PF02342"/>
    </source>
</evidence>
<dbReference type="PANTHER" id="PTHR32097:SF4">
    <property type="entry name" value="GENERAL STRESS PROTEIN 16U"/>
    <property type="match status" value="1"/>
</dbReference>
<feature type="compositionally biased region" description="Pro residues" evidence="2">
    <location>
        <begin position="177"/>
        <end position="198"/>
    </location>
</feature>
<dbReference type="InterPro" id="IPR051324">
    <property type="entry name" value="Stress/Tellurium_Resist"/>
</dbReference>
<evidence type="ECO:0000256" key="1">
    <source>
        <dbReference type="ARBA" id="ARBA00008775"/>
    </source>
</evidence>